<dbReference type="InterPro" id="IPR021184">
    <property type="entry name" value="TNF_CS"/>
</dbReference>
<accession>A0A9P0NN07</accession>
<dbReference type="GO" id="GO:0005125">
    <property type="term" value="F:cytokine activity"/>
    <property type="evidence" value="ECO:0007669"/>
    <property type="project" value="UniProtKB-KW"/>
</dbReference>
<evidence type="ECO:0000313" key="10">
    <source>
        <dbReference type="Proteomes" id="UP001154329"/>
    </source>
</evidence>
<reference evidence="9" key="2">
    <citation type="submission" date="2022-10" db="EMBL/GenBank/DDBJ databases">
        <authorList>
            <consortium name="ENA_rothamsted_submissions"/>
            <consortium name="culmorum"/>
            <person name="King R."/>
        </authorList>
    </citation>
    <scope>NUCLEOTIDE SEQUENCE</scope>
</reference>
<keyword evidence="4" id="KW-0964">Secreted</keyword>
<keyword evidence="7" id="KW-1133">Transmembrane helix</keyword>
<keyword evidence="5" id="KW-1015">Disulfide bond</keyword>
<evidence type="ECO:0000256" key="6">
    <source>
        <dbReference type="ARBA" id="ARBA00023180"/>
    </source>
</evidence>
<gene>
    <name evidence="9" type="ORF">APHIGO_LOCUS11223</name>
</gene>
<organism evidence="9 10">
    <name type="scientific">Aphis gossypii</name>
    <name type="common">Cotton aphid</name>
    <dbReference type="NCBI Taxonomy" id="80765"/>
    <lineage>
        <taxon>Eukaryota</taxon>
        <taxon>Metazoa</taxon>
        <taxon>Ecdysozoa</taxon>
        <taxon>Arthropoda</taxon>
        <taxon>Hexapoda</taxon>
        <taxon>Insecta</taxon>
        <taxon>Pterygota</taxon>
        <taxon>Neoptera</taxon>
        <taxon>Paraneoptera</taxon>
        <taxon>Hemiptera</taxon>
        <taxon>Sternorrhyncha</taxon>
        <taxon>Aphidomorpha</taxon>
        <taxon>Aphidoidea</taxon>
        <taxon>Aphididae</taxon>
        <taxon>Aphidini</taxon>
        <taxon>Aphis</taxon>
        <taxon>Aphis</taxon>
    </lineage>
</organism>
<evidence type="ECO:0000256" key="2">
    <source>
        <dbReference type="ARBA" id="ARBA00008670"/>
    </source>
</evidence>
<reference evidence="9" key="1">
    <citation type="submission" date="2022-02" db="EMBL/GenBank/DDBJ databases">
        <authorList>
            <person name="King R."/>
        </authorList>
    </citation>
    <scope>NUCLEOTIDE SEQUENCE</scope>
</reference>
<dbReference type="Gene3D" id="2.60.120.40">
    <property type="match status" value="1"/>
</dbReference>
<evidence type="ECO:0000256" key="3">
    <source>
        <dbReference type="ARBA" id="ARBA00022514"/>
    </source>
</evidence>
<dbReference type="PROSITE" id="PS00251">
    <property type="entry name" value="THD_1"/>
    <property type="match status" value="1"/>
</dbReference>
<dbReference type="PROSITE" id="PS50049">
    <property type="entry name" value="THD_2"/>
    <property type="match status" value="1"/>
</dbReference>
<dbReference type="InterPro" id="IPR006052">
    <property type="entry name" value="TNF_dom"/>
</dbReference>
<dbReference type="GO" id="GO:0005615">
    <property type="term" value="C:extracellular space"/>
    <property type="evidence" value="ECO:0007669"/>
    <property type="project" value="UniProtKB-KW"/>
</dbReference>
<dbReference type="GO" id="GO:0016020">
    <property type="term" value="C:membrane"/>
    <property type="evidence" value="ECO:0007669"/>
    <property type="project" value="InterPro"/>
</dbReference>
<comment type="subcellular location">
    <subcellularLocation>
        <location evidence="1">Secreted</location>
    </subcellularLocation>
</comment>
<dbReference type="AlphaFoldDB" id="A0A9P0NN07"/>
<proteinExistence type="inferred from homology"/>
<evidence type="ECO:0000256" key="7">
    <source>
        <dbReference type="SAM" id="Phobius"/>
    </source>
</evidence>
<dbReference type="Proteomes" id="UP001154329">
    <property type="component" value="Chromosome 4"/>
</dbReference>
<keyword evidence="7" id="KW-0472">Membrane</keyword>
<feature type="transmembrane region" description="Helical" evidence="7">
    <location>
        <begin position="51"/>
        <end position="73"/>
    </location>
</feature>
<protein>
    <recommendedName>
        <fullName evidence="8">THD domain-containing protein</fullName>
    </recommendedName>
</protein>
<dbReference type="SUPFAM" id="SSF49842">
    <property type="entry name" value="TNF-like"/>
    <property type="match status" value="1"/>
</dbReference>
<evidence type="ECO:0000256" key="4">
    <source>
        <dbReference type="ARBA" id="ARBA00022525"/>
    </source>
</evidence>
<dbReference type="EMBL" id="OU899037">
    <property type="protein sequence ID" value="CAH1737767.1"/>
    <property type="molecule type" value="Genomic_DNA"/>
</dbReference>
<sequence>MCSAASQKYVNPQHTTLSPQNMYVGGNGFARNYNMSPSTKQSSISPISIQMIILIFSVSLCIFSCLLTVTLSYKWHIDTNQQINRLVGTVEDAINDLNTFTDIVRNELVAKHVSNTYKDQNKVKIDGNEYEDLEEDYNEGDDRFMGRDLSDNNWPAKTYQANEPHAPPKFRDRRNAVIDATNIIVKNELNSSKNEKADVEIIQEENTVKTYSRRKSKKMGMLKKKVSMESEDEESYEDFKETQEIVAAHFTSDSSKYSTKTHPHYNGNGRLKHPDGDFRDWTQYLWGLNTNNANHLTMKNGKVEVLKPGLYFVYAQIYYSDKHDINGYYVMKNEEKILGCTSTRHQDTQSSDSCYTGGLIYFDSNDNLSIKGLDSERFIILDPVKSFFGLFRISKDGKR</sequence>
<dbReference type="OrthoDB" id="6159739at2759"/>
<name>A0A9P0NN07_APHGO</name>
<keyword evidence="6" id="KW-0325">Glycoprotein</keyword>
<feature type="domain" description="THD" evidence="8">
    <location>
        <begin position="246"/>
        <end position="393"/>
    </location>
</feature>
<keyword evidence="3" id="KW-0202">Cytokine</keyword>
<evidence type="ECO:0000256" key="5">
    <source>
        <dbReference type="ARBA" id="ARBA00023157"/>
    </source>
</evidence>
<dbReference type="GO" id="GO:0005164">
    <property type="term" value="F:tumor necrosis factor receptor binding"/>
    <property type="evidence" value="ECO:0007669"/>
    <property type="project" value="InterPro"/>
</dbReference>
<keyword evidence="10" id="KW-1185">Reference proteome</keyword>
<dbReference type="InterPro" id="IPR008983">
    <property type="entry name" value="Tumour_necrosis_fac-like_dom"/>
</dbReference>
<evidence type="ECO:0000259" key="8">
    <source>
        <dbReference type="PROSITE" id="PS50049"/>
    </source>
</evidence>
<dbReference type="SMART" id="SM00207">
    <property type="entry name" value="TNF"/>
    <property type="match status" value="1"/>
</dbReference>
<dbReference type="GO" id="GO:0006955">
    <property type="term" value="P:immune response"/>
    <property type="evidence" value="ECO:0007669"/>
    <property type="project" value="InterPro"/>
</dbReference>
<keyword evidence="7" id="KW-0812">Transmembrane</keyword>
<dbReference type="PANTHER" id="PTHR15151">
    <property type="entry name" value="PROTEIN EIGER"/>
    <property type="match status" value="1"/>
</dbReference>
<dbReference type="InterPro" id="IPR051748">
    <property type="entry name" value="TNF_Ligand_Superfamily"/>
</dbReference>
<evidence type="ECO:0000256" key="1">
    <source>
        <dbReference type="ARBA" id="ARBA00004613"/>
    </source>
</evidence>
<dbReference type="PANTHER" id="PTHR15151:SF24">
    <property type="entry name" value="A PROLIFERATION-INDUCING LIGAND-LIKE PROTEIN-RELATED"/>
    <property type="match status" value="1"/>
</dbReference>
<comment type="similarity">
    <text evidence="2">Belongs to the tumor necrosis factor family.</text>
</comment>
<dbReference type="Pfam" id="PF00229">
    <property type="entry name" value="TNF"/>
    <property type="match status" value="1"/>
</dbReference>
<evidence type="ECO:0000313" key="9">
    <source>
        <dbReference type="EMBL" id="CAH1737767.1"/>
    </source>
</evidence>